<dbReference type="EMBL" id="BARW01009552">
    <property type="protein sequence ID" value="GAI81889.1"/>
    <property type="molecule type" value="Genomic_DNA"/>
</dbReference>
<gene>
    <name evidence="2" type="ORF">S12H4_19170</name>
</gene>
<feature type="non-terminal residue" evidence="2">
    <location>
        <position position="1"/>
    </location>
</feature>
<feature type="transmembrane region" description="Helical" evidence="1">
    <location>
        <begin position="86"/>
        <end position="106"/>
    </location>
</feature>
<name>X1TPC2_9ZZZZ</name>
<evidence type="ECO:0000313" key="2">
    <source>
        <dbReference type="EMBL" id="GAI81889.1"/>
    </source>
</evidence>
<dbReference type="AlphaFoldDB" id="X1TPC2"/>
<evidence type="ECO:0008006" key="3">
    <source>
        <dbReference type="Google" id="ProtNLM"/>
    </source>
</evidence>
<dbReference type="PANTHER" id="PTHR42867:SF1">
    <property type="entry name" value="MEMBRANE PROTEIN-RELATED"/>
    <property type="match status" value="1"/>
</dbReference>
<dbReference type="PANTHER" id="PTHR42867">
    <property type="entry name" value="MEMBRANE PROTEIN-RELATED"/>
    <property type="match status" value="1"/>
</dbReference>
<sequence length="244" mass="27587">PIIRGAVVLIESLYLGIKALSFSAEEAMDEENPETRTFGSKQEKKQGIFVTFWLILSLLMGFALALFIFFYLPLVLVELTGVKGGFLFNLIDGLIRISFFIIYIWAISLWKSMRRVFEYHGAEHKSIFTFEAGEDLTPENTKKYSTHHPGCGTSFLLIVMVISILVFMFLGRPHGISGRLMRLPFVPLIGGISYELTRLSRKKRNSKIVKILIAPGLWLQKITTKEPDEKQLEVAIAALKSALE</sequence>
<proteinExistence type="predicted"/>
<dbReference type="InterPro" id="IPR010787">
    <property type="entry name" value="DUF1385"/>
</dbReference>
<comment type="caution">
    <text evidence="2">The sequence shown here is derived from an EMBL/GenBank/DDBJ whole genome shotgun (WGS) entry which is preliminary data.</text>
</comment>
<keyword evidence="1" id="KW-0812">Transmembrane</keyword>
<keyword evidence="1" id="KW-1133">Transmembrane helix</keyword>
<keyword evidence="1" id="KW-0472">Membrane</keyword>
<protein>
    <recommendedName>
        <fullName evidence="3">DUF1385 domain-containing protein</fullName>
    </recommendedName>
</protein>
<organism evidence="2">
    <name type="scientific">marine sediment metagenome</name>
    <dbReference type="NCBI Taxonomy" id="412755"/>
    <lineage>
        <taxon>unclassified sequences</taxon>
        <taxon>metagenomes</taxon>
        <taxon>ecological metagenomes</taxon>
    </lineage>
</organism>
<reference evidence="2" key="1">
    <citation type="journal article" date="2014" name="Front. Microbiol.">
        <title>High frequency of phylogenetically diverse reductive dehalogenase-homologous genes in deep subseafloor sedimentary metagenomes.</title>
        <authorList>
            <person name="Kawai M."/>
            <person name="Futagami T."/>
            <person name="Toyoda A."/>
            <person name="Takaki Y."/>
            <person name="Nishi S."/>
            <person name="Hori S."/>
            <person name="Arai W."/>
            <person name="Tsubouchi T."/>
            <person name="Morono Y."/>
            <person name="Uchiyama I."/>
            <person name="Ito T."/>
            <person name="Fujiyama A."/>
            <person name="Inagaki F."/>
            <person name="Takami H."/>
        </authorList>
    </citation>
    <scope>NUCLEOTIDE SEQUENCE</scope>
    <source>
        <strain evidence="2">Expedition CK06-06</strain>
    </source>
</reference>
<feature type="transmembrane region" description="Helical" evidence="1">
    <location>
        <begin position="151"/>
        <end position="170"/>
    </location>
</feature>
<dbReference type="Pfam" id="PF07136">
    <property type="entry name" value="DUF1385"/>
    <property type="match status" value="1"/>
</dbReference>
<feature type="transmembrane region" description="Helical" evidence="1">
    <location>
        <begin position="48"/>
        <end position="74"/>
    </location>
</feature>
<evidence type="ECO:0000256" key="1">
    <source>
        <dbReference type="SAM" id="Phobius"/>
    </source>
</evidence>
<accession>X1TPC2</accession>